<dbReference type="InterPro" id="IPR050237">
    <property type="entry name" value="ATP-dep_AMP-bd_enzyme"/>
</dbReference>
<dbReference type="GO" id="GO:0005524">
    <property type="term" value="F:ATP binding"/>
    <property type="evidence" value="ECO:0007669"/>
    <property type="project" value="UniProtKB-KW"/>
</dbReference>
<dbReference type="Gene3D" id="2.30.38.10">
    <property type="entry name" value="Luciferase, Domain 3"/>
    <property type="match status" value="1"/>
</dbReference>
<feature type="domain" description="AMP-dependent synthetase/ligase" evidence="3">
    <location>
        <begin position="33"/>
        <end position="404"/>
    </location>
</feature>
<protein>
    <submittedName>
        <fullName evidence="5">2,3-dihydroxybenzoate-AMP ligase</fullName>
    </submittedName>
</protein>
<dbReference type="Gene3D" id="3.30.300.30">
    <property type="match status" value="1"/>
</dbReference>
<organism evidence="5 6">
    <name type="scientific">Embleya hyalina</name>
    <dbReference type="NCBI Taxonomy" id="516124"/>
    <lineage>
        <taxon>Bacteria</taxon>
        <taxon>Bacillati</taxon>
        <taxon>Actinomycetota</taxon>
        <taxon>Actinomycetes</taxon>
        <taxon>Kitasatosporales</taxon>
        <taxon>Streptomycetaceae</taxon>
        <taxon>Embleya</taxon>
    </lineage>
</organism>
<dbReference type="FunFam" id="2.30.38.10:FF:000003">
    <property type="entry name" value="Vibriobactin-specific 2,3-dihydroxybenzoate-AMP ligase"/>
    <property type="match status" value="1"/>
</dbReference>
<dbReference type="PANTHER" id="PTHR43767:SF1">
    <property type="entry name" value="NONRIBOSOMAL PEPTIDE SYNTHASE PES1 (EUROFUNG)-RELATED"/>
    <property type="match status" value="1"/>
</dbReference>
<dbReference type="InterPro" id="IPR025110">
    <property type="entry name" value="AMP-bd_C"/>
</dbReference>
<dbReference type="Proteomes" id="UP000286931">
    <property type="component" value="Unassembled WGS sequence"/>
</dbReference>
<gene>
    <name evidence="5" type="ORF">EHYA_04702</name>
</gene>
<dbReference type="PANTHER" id="PTHR43767">
    <property type="entry name" value="LONG-CHAIN-FATTY-ACID--COA LIGASE"/>
    <property type="match status" value="1"/>
</dbReference>
<dbReference type="GO" id="GO:0016878">
    <property type="term" value="F:acid-thiol ligase activity"/>
    <property type="evidence" value="ECO:0007669"/>
    <property type="project" value="UniProtKB-ARBA"/>
</dbReference>
<dbReference type="EMBL" id="BIFH01000022">
    <property type="protein sequence ID" value="GCD97015.1"/>
    <property type="molecule type" value="Genomic_DNA"/>
</dbReference>
<dbReference type="Pfam" id="PF00501">
    <property type="entry name" value="AMP-binding"/>
    <property type="match status" value="1"/>
</dbReference>
<accession>A0A401YR30</accession>
<keyword evidence="2" id="KW-0547">Nucleotide-binding</keyword>
<dbReference type="AlphaFoldDB" id="A0A401YR30"/>
<sequence length="551" mass="60169">MDVRTGFTPWPDEVARRYRERGLWRGRTLGTEFRERAERTPDRVALIDGDERRTYRNLDDTADLLAARLLGRGLGRGDVVVVQLPNTAEFVILTLACLRIGVVPVMALTQHRQADIRHLFDITDARAYAVPTRYRDFDHLAMADEIAARTPSLRHVLVAGEATPPDRFRLAIREDGDPTTARSSIRPHTPAPDDPALLLLSGGTTGRPKLIARTHDDYALNARATADVCGITENTVYLIALPAAHNFALACPGILGVLFAGGTVVMSDSPAPDRAFALIERHAVTDTAVVPAVAHRWAEAARTTGYDLSSLRALAVGGSRLAPELARRVEPALGVRVQQGFGMAEGLINYTRLDDPDTVRHGTQGRPVCPDDEIRIVDPSDRDVPDGHTGELLTRGPYTIRGYYRAPEHNARAFTADGWYRTGDIVRLHPSGNLVVEGRVKDIINRGGEKISAEEIENFAYGHPAVSDAAAVPSPDPVLGEVICLYIVAKPDTEPSPEALREHMTRAGMAVHKLPDVIHVITRMPTTNVGKIDKAALRTDAARRQGHAIHP</sequence>
<evidence type="ECO:0000259" key="3">
    <source>
        <dbReference type="Pfam" id="PF00501"/>
    </source>
</evidence>
<comment type="caution">
    <text evidence="5">The sequence shown here is derived from an EMBL/GenBank/DDBJ whole genome shotgun (WGS) entry which is preliminary data.</text>
</comment>
<feature type="domain" description="AMP-binding enzyme C-terminal" evidence="4">
    <location>
        <begin position="455"/>
        <end position="531"/>
    </location>
</feature>
<dbReference type="PROSITE" id="PS00455">
    <property type="entry name" value="AMP_BINDING"/>
    <property type="match status" value="1"/>
</dbReference>
<keyword evidence="1 5" id="KW-0436">Ligase</keyword>
<evidence type="ECO:0000256" key="2">
    <source>
        <dbReference type="ARBA" id="ARBA00022840"/>
    </source>
</evidence>
<keyword evidence="2" id="KW-0067">ATP-binding</keyword>
<evidence type="ECO:0000259" key="4">
    <source>
        <dbReference type="Pfam" id="PF13193"/>
    </source>
</evidence>
<keyword evidence="6" id="KW-1185">Reference proteome</keyword>
<dbReference type="InterPro" id="IPR000873">
    <property type="entry name" value="AMP-dep_synth/lig_dom"/>
</dbReference>
<dbReference type="InterPro" id="IPR045851">
    <property type="entry name" value="AMP-bd_C_sf"/>
</dbReference>
<dbReference type="RefSeq" id="WP_126639032.1">
    <property type="nucleotide sequence ID" value="NZ_BIFH01000022.1"/>
</dbReference>
<dbReference type="InterPro" id="IPR020845">
    <property type="entry name" value="AMP-binding_CS"/>
</dbReference>
<proteinExistence type="predicted"/>
<dbReference type="OrthoDB" id="9803968at2"/>
<name>A0A401YR30_9ACTN</name>
<dbReference type="Gene3D" id="3.40.50.980">
    <property type="match status" value="2"/>
</dbReference>
<dbReference type="Pfam" id="PF13193">
    <property type="entry name" value="AMP-binding_C"/>
    <property type="match status" value="1"/>
</dbReference>
<evidence type="ECO:0000313" key="5">
    <source>
        <dbReference type="EMBL" id="GCD97015.1"/>
    </source>
</evidence>
<reference evidence="5 6" key="1">
    <citation type="submission" date="2018-12" db="EMBL/GenBank/DDBJ databases">
        <title>Draft genome sequence of Embleya hyalina NBRC 13850T.</title>
        <authorList>
            <person name="Komaki H."/>
            <person name="Hosoyama A."/>
            <person name="Kimura A."/>
            <person name="Ichikawa N."/>
            <person name="Tamura T."/>
        </authorList>
    </citation>
    <scope>NUCLEOTIDE SEQUENCE [LARGE SCALE GENOMIC DNA]</scope>
    <source>
        <strain evidence="5 6">NBRC 13850</strain>
    </source>
</reference>
<evidence type="ECO:0000256" key="1">
    <source>
        <dbReference type="ARBA" id="ARBA00022598"/>
    </source>
</evidence>
<evidence type="ECO:0000313" key="6">
    <source>
        <dbReference type="Proteomes" id="UP000286931"/>
    </source>
</evidence>
<dbReference type="SUPFAM" id="SSF56801">
    <property type="entry name" value="Acetyl-CoA synthetase-like"/>
    <property type="match status" value="1"/>
</dbReference>